<evidence type="ECO:0000256" key="11">
    <source>
        <dbReference type="ARBA" id="ARBA00023568"/>
    </source>
</evidence>
<dbReference type="AlphaFoldDB" id="A0A9P4JMH1"/>
<keyword evidence="9 12" id="KW-0472">Membrane</keyword>
<evidence type="ECO:0000256" key="7">
    <source>
        <dbReference type="ARBA" id="ARBA00022824"/>
    </source>
</evidence>
<feature type="transmembrane region" description="Helical" evidence="12">
    <location>
        <begin position="25"/>
        <end position="45"/>
    </location>
</feature>
<dbReference type="InterPro" id="IPR014371">
    <property type="entry name" value="Oat_ACAT_DAG_ARE"/>
</dbReference>
<evidence type="ECO:0000256" key="10">
    <source>
        <dbReference type="ARBA" id="ARBA00023315"/>
    </source>
</evidence>
<organism evidence="13 14">
    <name type="scientific">Delitschia confertaspora ATCC 74209</name>
    <dbReference type="NCBI Taxonomy" id="1513339"/>
    <lineage>
        <taxon>Eukaryota</taxon>
        <taxon>Fungi</taxon>
        <taxon>Dikarya</taxon>
        <taxon>Ascomycota</taxon>
        <taxon>Pezizomycotina</taxon>
        <taxon>Dothideomycetes</taxon>
        <taxon>Pleosporomycetidae</taxon>
        <taxon>Pleosporales</taxon>
        <taxon>Delitschiaceae</taxon>
        <taxon>Delitschia</taxon>
    </lineage>
</organism>
<feature type="transmembrane region" description="Helical" evidence="12">
    <location>
        <begin position="316"/>
        <end position="335"/>
    </location>
</feature>
<feature type="transmembrane region" description="Helical" evidence="12">
    <location>
        <begin position="196"/>
        <end position="218"/>
    </location>
</feature>
<name>A0A9P4JMH1_9PLEO</name>
<evidence type="ECO:0000256" key="1">
    <source>
        <dbReference type="ARBA" id="ARBA00004477"/>
    </source>
</evidence>
<dbReference type="EMBL" id="ML993961">
    <property type="protein sequence ID" value="KAF2201780.1"/>
    <property type="molecule type" value="Genomic_DNA"/>
</dbReference>
<keyword evidence="7" id="KW-0256">Endoplasmic reticulum</keyword>
<feature type="transmembrane region" description="Helical" evidence="12">
    <location>
        <begin position="373"/>
        <end position="396"/>
    </location>
</feature>
<proteinExistence type="inferred from homology"/>
<dbReference type="PANTHER" id="PTHR10408">
    <property type="entry name" value="STEROL O-ACYLTRANSFERASE"/>
    <property type="match status" value="1"/>
</dbReference>
<feature type="non-terminal residue" evidence="13">
    <location>
        <position position="1"/>
    </location>
</feature>
<comment type="similarity">
    <text evidence="3">Belongs to the membrane-bound acyltransferase family. Sterol o-acyltransferase subfamily.</text>
</comment>
<dbReference type="GO" id="GO:0019432">
    <property type="term" value="P:triglyceride biosynthetic process"/>
    <property type="evidence" value="ECO:0007669"/>
    <property type="project" value="TreeGrafter"/>
</dbReference>
<comment type="function">
    <text evidence="11">Sterol O-acyltransferase that catalyzes the formation of stery esters.</text>
</comment>
<dbReference type="Pfam" id="PF03062">
    <property type="entry name" value="MBOAT"/>
    <property type="match status" value="1"/>
</dbReference>
<keyword evidence="10" id="KW-0012">Acyltransferase</keyword>
<feature type="transmembrane region" description="Helical" evidence="12">
    <location>
        <begin position="341"/>
        <end position="361"/>
    </location>
</feature>
<dbReference type="Proteomes" id="UP000799536">
    <property type="component" value="Unassembled WGS sequence"/>
</dbReference>
<comment type="subcellular location">
    <subcellularLocation>
        <location evidence="1">Endoplasmic reticulum membrane</location>
        <topology evidence="1">Multi-pass membrane protein</topology>
    </subcellularLocation>
</comment>
<keyword evidence="5" id="KW-0808">Transferase</keyword>
<dbReference type="InterPro" id="IPR004299">
    <property type="entry name" value="MBOAT_fam"/>
</dbReference>
<keyword evidence="14" id="KW-1185">Reference proteome</keyword>
<dbReference type="OrthoDB" id="10039049at2759"/>
<evidence type="ECO:0000313" key="14">
    <source>
        <dbReference type="Proteomes" id="UP000799536"/>
    </source>
</evidence>
<dbReference type="EC" id="2.3.1.20" evidence="4"/>
<feature type="transmembrane region" description="Helical" evidence="12">
    <location>
        <begin position="81"/>
        <end position="104"/>
    </location>
</feature>
<gene>
    <name evidence="13" type="ORF">GQ43DRAFT_370599</name>
</gene>
<evidence type="ECO:0000256" key="4">
    <source>
        <dbReference type="ARBA" id="ARBA00013244"/>
    </source>
</evidence>
<keyword evidence="8 12" id="KW-1133">Transmembrane helix</keyword>
<protein>
    <recommendedName>
        <fullName evidence="4">diacylglycerol O-acyltransferase</fullName>
        <ecNumber evidence="4">2.3.1.20</ecNumber>
    </recommendedName>
</protein>
<evidence type="ECO:0000256" key="2">
    <source>
        <dbReference type="ARBA" id="ARBA00005189"/>
    </source>
</evidence>
<feature type="transmembrane region" description="Helical" evidence="12">
    <location>
        <begin position="110"/>
        <end position="130"/>
    </location>
</feature>
<evidence type="ECO:0000256" key="9">
    <source>
        <dbReference type="ARBA" id="ARBA00023136"/>
    </source>
</evidence>
<feature type="transmembrane region" description="Helical" evidence="12">
    <location>
        <begin position="238"/>
        <end position="264"/>
    </location>
</feature>
<comment type="pathway">
    <text evidence="2">Lipid metabolism.</text>
</comment>
<evidence type="ECO:0000256" key="3">
    <source>
        <dbReference type="ARBA" id="ARBA00009010"/>
    </source>
</evidence>
<evidence type="ECO:0000256" key="8">
    <source>
        <dbReference type="ARBA" id="ARBA00022989"/>
    </source>
</evidence>
<dbReference type="GO" id="GO:0004144">
    <property type="term" value="F:diacylglycerol O-acyltransferase activity"/>
    <property type="evidence" value="ECO:0007669"/>
    <property type="project" value="UniProtKB-EC"/>
</dbReference>
<dbReference type="PANTHER" id="PTHR10408:SF7">
    <property type="entry name" value="DIACYLGLYCEROL O-ACYLTRANSFERASE 1"/>
    <property type="match status" value="1"/>
</dbReference>
<evidence type="ECO:0000256" key="12">
    <source>
        <dbReference type="SAM" id="Phobius"/>
    </source>
</evidence>
<evidence type="ECO:0000256" key="6">
    <source>
        <dbReference type="ARBA" id="ARBA00022692"/>
    </source>
</evidence>
<dbReference type="GO" id="GO:0005789">
    <property type="term" value="C:endoplasmic reticulum membrane"/>
    <property type="evidence" value="ECO:0007669"/>
    <property type="project" value="UniProtKB-SubCell"/>
</dbReference>
<sequence length="415" mass="47736">LEQYGVLICIHCHDYKRKDVIYGSILYLLVPCHLFVAYIIELAAAQQAKGALARMKRAADQPNTAEKQEEVRKCSKATWKVIAFAHGINATLNLGIATAVVYYYIHHPGIGSLCELHAVIVWLKVCSYAFTNRDLRLAMLEPDSSPPVPSIYSSCPYPQNINWKNLCYFWWAPTLVYQPVYPRTEKIRWGFVFRRAVEVVGLSIVIWVASAQYAAPLLQNSLDTFLYLDWVSIIERTLKLSTVSLFCWLCGFFALFQSFLNALAEVMRFADREFYGEWWNVSNIRTYWTTWNKPVTNFMRRHVYNPLVSRGVPRSIAQVIVFVISGVLHELLVGVPTHNVIGFAFFGMMAQIPLIVLTDWVQKIKWLRGNMAGNMIFWFSFCIVGQPLAALAYFFAWQAKYGSVSKQAQQMHFFW</sequence>
<keyword evidence="6 12" id="KW-0812">Transmembrane</keyword>
<accession>A0A9P4JMH1</accession>
<evidence type="ECO:0000313" key="13">
    <source>
        <dbReference type="EMBL" id="KAF2201780.1"/>
    </source>
</evidence>
<evidence type="ECO:0000256" key="5">
    <source>
        <dbReference type="ARBA" id="ARBA00022679"/>
    </source>
</evidence>
<comment type="caution">
    <text evidence="13">The sequence shown here is derived from an EMBL/GenBank/DDBJ whole genome shotgun (WGS) entry which is preliminary data.</text>
</comment>
<reference evidence="13" key="1">
    <citation type="journal article" date="2020" name="Stud. Mycol.">
        <title>101 Dothideomycetes genomes: a test case for predicting lifestyles and emergence of pathogens.</title>
        <authorList>
            <person name="Haridas S."/>
            <person name="Albert R."/>
            <person name="Binder M."/>
            <person name="Bloem J."/>
            <person name="Labutti K."/>
            <person name="Salamov A."/>
            <person name="Andreopoulos B."/>
            <person name="Baker S."/>
            <person name="Barry K."/>
            <person name="Bills G."/>
            <person name="Bluhm B."/>
            <person name="Cannon C."/>
            <person name="Castanera R."/>
            <person name="Culley D."/>
            <person name="Daum C."/>
            <person name="Ezra D."/>
            <person name="Gonzalez J."/>
            <person name="Henrissat B."/>
            <person name="Kuo A."/>
            <person name="Liang C."/>
            <person name="Lipzen A."/>
            <person name="Lutzoni F."/>
            <person name="Magnuson J."/>
            <person name="Mondo S."/>
            <person name="Nolan M."/>
            <person name="Ohm R."/>
            <person name="Pangilinan J."/>
            <person name="Park H.-J."/>
            <person name="Ramirez L."/>
            <person name="Alfaro M."/>
            <person name="Sun H."/>
            <person name="Tritt A."/>
            <person name="Yoshinaga Y."/>
            <person name="Zwiers L.-H."/>
            <person name="Turgeon B."/>
            <person name="Goodwin S."/>
            <person name="Spatafora J."/>
            <person name="Crous P."/>
            <person name="Grigoriev I."/>
        </authorList>
    </citation>
    <scope>NUCLEOTIDE SEQUENCE</scope>
    <source>
        <strain evidence="13">ATCC 74209</strain>
    </source>
</reference>